<sequence>MILFNYIYYFLILTLKFGTLYVIDNSIYSKVPSCIRLFPLRPVCPILINKFFYSRSNSICFNVLFGKHSF</sequence>
<keyword evidence="1" id="KW-1133">Transmembrane helix</keyword>
<keyword evidence="1" id="KW-0812">Transmembrane</keyword>
<evidence type="ECO:0000313" key="2">
    <source>
        <dbReference type="EMBL" id="DAE30981.1"/>
    </source>
</evidence>
<reference evidence="2" key="1">
    <citation type="journal article" date="2021" name="Proc. Natl. Acad. Sci. U.S.A.">
        <title>A Catalog of Tens of Thousands of Viruses from Human Metagenomes Reveals Hidden Associations with Chronic Diseases.</title>
        <authorList>
            <person name="Tisza M.J."/>
            <person name="Buck C.B."/>
        </authorList>
    </citation>
    <scope>NUCLEOTIDE SEQUENCE</scope>
    <source>
        <strain evidence="2">CtML55</strain>
    </source>
</reference>
<protein>
    <submittedName>
        <fullName evidence="2">Uncharacterized protein</fullName>
    </submittedName>
</protein>
<accession>A0A8S5RIW0</accession>
<name>A0A8S5RIW0_9VIRU</name>
<proteinExistence type="predicted"/>
<evidence type="ECO:0000256" key="1">
    <source>
        <dbReference type="SAM" id="Phobius"/>
    </source>
</evidence>
<keyword evidence="1" id="KW-0472">Membrane</keyword>
<feature type="transmembrane region" description="Helical" evidence="1">
    <location>
        <begin position="6"/>
        <end position="23"/>
    </location>
</feature>
<organism evidence="2">
    <name type="scientific">virus sp. ctML55</name>
    <dbReference type="NCBI Taxonomy" id="2827627"/>
    <lineage>
        <taxon>Viruses</taxon>
    </lineage>
</organism>
<dbReference type="EMBL" id="BK059105">
    <property type="protein sequence ID" value="DAE30981.1"/>
    <property type="molecule type" value="Genomic_DNA"/>
</dbReference>